<feature type="transmembrane region" description="Helical" evidence="7">
    <location>
        <begin position="79"/>
        <end position="98"/>
    </location>
</feature>
<dbReference type="Proteomes" id="UP000054608">
    <property type="component" value="Unassembled WGS sequence"/>
</dbReference>
<keyword evidence="3" id="KW-1003">Cell membrane</keyword>
<comment type="subcellular location">
    <subcellularLocation>
        <location evidence="1">Cell membrane</location>
        <topology evidence="1">Multi-pass membrane protein</topology>
    </subcellularLocation>
</comment>
<dbReference type="InterPro" id="IPR020846">
    <property type="entry name" value="MFS_dom"/>
</dbReference>
<feature type="transmembrane region" description="Helical" evidence="7">
    <location>
        <begin position="433"/>
        <end position="454"/>
    </location>
</feature>
<dbReference type="GO" id="GO:0005886">
    <property type="term" value="C:plasma membrane"/>
    <property type="evidence" value="ECO:0007669"/>
    <property type="project" value="UniProtKB-SubCell"/>
</dbReference>
<reference evidence="9 10" key="1">
    <citation type="submission" date="2015-11" db="EMBL/GenBank/DDBJ databases">
        <title>Genomic analysis of 38 Legionella species identifies large and diverse effector repertoires.</title>
        <authorList>
            <person name="Burstein D."/>
            <person name="Amaro F."/>
            <person name="Zusman T."/>
            <person name="Lifshitz Z."/>
            <person name="Cohen O."/>
            <person name="Gilbert J.A."/>
            <person name="Pupko T."/>
            <person name="Shuman H.A."/>
            <person name="Segal G."/>
        </authorList>
    </citation>
    <scope>NUCLEOTIDE SEQUENCE [LARGE SCALE GENOMIC DNA]</scope>
    <source>
        <strain evidence="9 10">WA-270A-C2</strain>
    </source>
</reference>
<dbReference type="NCBIfam" id="TIGR00711">
    <property type="entry name" value="efflux_EmrB"/>
    <property type="match status" value="1"/>
</dbReference>
<sequence length="473" mass="51303">MPAKLVMMRKNLILVLVSFALFMESVDTTVINTAIPVMAKSLKVYPIDLKLALISYLLSLAIFIPISGWIADKFGVKKVFMCAIGVFTLSSIWCGFTQSLPELIVARIVQGLGGSLTMPVGRLIIIRTCERHELVAKMSIVVMVAAIGMMLGPVVGGFITSHFSWRWIFWVNAPIGALALVLARKLLPSMPPRPVPSLDKIGFILFGSGLATLTFGLSTLSESHTRNSHSLLTLAVAVLLLLFYSWHSRNKTHPVVKVSLLRLRTFRVSITGNLLARLGFGGIPFLLPLLFQISLGFSPELSGLLLAPIALGVLLVKPLSLAILRLFGYKKLLILNTVLVALGLFSFALVNEKTSLYLITTLTFAYGFLISLQYTGMNSLAYANLAPDDISAATSIMSTTQQLAQSFGVAVAAVLVRIFAASNKEVILSLKTFHESFIALGILTLCSVAVFISLKKEDGDELIHGPLENARAN</sequence>
<dbReference type="Gene3D" id="1.20.1250.20">
    <property type="entry name" value="MFS general substrate transporter like domains"/>
    <property type="match status" value="1"/>
</dbReference>
<feature type="transmembrane region" description="Helical" evidence="7">
    <location>
        <begin position="165"/>
        <end position="183"/>
    </location>
</feature>
<evidence type="ECO:0000256" key="3">
    <source>
        <dbReference type="ARBA" id="ARBA00022475"/>
    </source>
</evidence>
<dbReference type="InterPro" id="IPR011701">
    <property type="entry name" value="MFS"/>
</dbReference>
<accession>A0A0W0XRA6</accession>
<dbReference type="STRING" id="458.Lrub_1904"/>
<dbReference type="Gene3D" id="1.20.1720.10">
    <property type="entry name" value="Multidrug resistance protein D"/>
    <property type="match status" value="1"/>
</dbReference>
<dbReference type="CDD" id="cd17503">
    <property type="entry name" value="MFS_LmrB_MDR_like"/>
    <property type="match status" value="1"/>
</dbReference>
<feature type="transmembrane region" description="Helical" evidence="7">
    <location>
        <begin position="403"/>
        <end position="421"/>
    </location>
</feature>
<name>A0A0W0XRA6_9GAMM</name>
<feature type="transmembrane region" description="Helical" evidence="7">
    <location>
        <begin position="104"/>
        <end position="126"/>
    </location>
</feature>
<dbReference type="PRINTS" id="PR01036">
    <property type="entry name" value="TCRTETB"/>
</dbReference>
<dbReference type="PATRIC" id="fig|458.5.peg.1986"/>
<evidence type="ECO:0000259" key="8">
    <source>
        <dbReference type="PROSITE" id="PS50850"/>
    </source>
</evidence>
<evidence type="ECO:0000256" key="2">
    <source>
        <dbReference type="ARBA" id="ARBA00022448"/>
    </source>
</evidence>
<keyword evidence="6 7" id="KW-0472">Membrane</keyword>
<feature type="transmembrane region" description="Helical" evidence="7">
    <location>
        <begin position="274"/>
        <end position="295"/>
    </location>
</feature>
<dbReference type="InterPro" id="IPR004638">
    <property type="entry name" value="EmrB-like"/>
</dbReference>
<dbReference type="EMBL" id="LNYT01000020">
    <property type="protein sequence ID" value="KTD46982.1"/>
    <property type="molecule type" value="Genomic_DNA"/>
</dbReference>
<dbReference type="Pfam" id="PF07690">
    <property type="entry name" value="MFS_1"/>
    <property type="match status" value="1"/>
</dbReference>
<feature type="domain" description="Major facilitator superfamily (MFS) profile" evidence="8">
    <location>
        <begin position="13"/>
        <end position="459"/>
    </location>
</feature>
<keyword evidence="2" id="KW-0813">Transport</keyword>
<feature type="transmembrane region" description="Helical" evidence="7">
    <location>
        <begin position="332"/>
        <end position="350"/>
    </location>
</feature>
<evidence type="ECO:0000256" key="1">
    <source>
        <dbReference type="ARBA" id="ARBA00004651"/>
    </source>
</evidence>
<evidence type="ECO:0000256" key="4">
    <source>
        <dbReference type="ARBA" id="ARBA00022692"/>
    </source>
</evidence>
<evidence type="ECO:0000256" key="6">
    <source>
        <dbReference type="ARBA" id="ARBA00023136"/>
    </source>
</evidence>
<dbReference type="InterPro" id="IPR036259">
    <property type="entry name" value="MFS_trans_sf"/>
</dbReference>
<evidence type="ECO:0000313" key="9">
    <source>
        <dbReference type="EMBL" id="KTD46982.1"/>
    </source>
</evidence>
<feature type="transmembrane region" description="Helical" evidence="7">
    <location>
        <begin position="138"/>
        <end position="159"/>
    </location>
</feature>
<keyword evidence="10" id="KW-1185">Reference proteome</keyword>
<dbReference type="AlphaFoldDB" id="A0A0W0XRA6"/>
<proteinExistence type="predicted"/>
<evidence type="ECO:0000313" key="10">
    <source>
        <dbReference type="Proteomes" id="UP000054608"/>
    </source>
</evidence>
<keyword evidence="5 7" id="KW-1133">Transmembrane helix</keyword>
<dbReference type="GO" id="GO:0022857">
    <property type="term" value="F:transmembrane transporter activity"/>
    <property type="evidence" value="ECO:0007669"/>
    <property type="project" value="InterPro"/>
</dbReference>
<organism evidence="9 10">
    <name type="scientific">Legionella rubrilucens</name>
    <dbReference type="NCBI Taxonomy" id="458"/>
    <lineage>
        <taxon>Bacteria</taxon>
        <taxon>Pseudomonadati</taxon>
        <taxon>Pseudomonadota</taxon>
        <taxon>Gammaproteobacteria</taxon>
        <taxon>Legionellales</taxon>
        <taxon>Legionellaceae</taxon>
        <taxon>Legionella</taxon>
    </lineage>
</organism>
<dbReference type="PROSITE" id="PS50850">
    <property type="entry name" value="MFS"/>
    <property type="match status" value="1"/>
</dbReference>
<dbReference type="PANTHER" id="PTHR42718">
    <property type="entry name" value="MAJOR FACILITATOR SUPERFAMILY MULTIDRUG TRANSPORTER MFSC"/>
    <property type="match status" value="1"/>
</dbReference>
<feature type="transmembrane region" description="Helical" evidence="7">
    <location>
        <begin position="356"/>
        <end position="375"/>
    </location>
</feature>
<evidence type="ECO:0000256" key="5">
    <source>
        <dbReference type="ARBA" id="ARBA00022989"/>
    </source>
</evidence>
<keyword evidence="4 7" id="KW-0812">Transmembrane</keyword>
<feature type="transmembrane region" description="Helical" evidence="7">
    <location>
        <begin position="52"/>
        <end position="72"/>
    </location>
</feature>
<evidence type="ECO:0000256" key="7">
    <source>
        <dbReference type="SAM" id="Phobius"/>
    </source>
</evidence>
<dbReference type="PANTHER" id="PTHR42718:SF46">
    <property type="entry name" value="BLR6921 PROTEIN"/>
    <property type="match status" value="1"/>
</dbReference>
<feature type="transmembrane region" description="Helical" evidence="7">
    <location>
        <begin position="301"/>
        <end position="320"/>
    </location>
</feature>
<protein>
    <submittedName>
        <fullName evidence="9">MFS transporter DHA2 family multidrug resistance protein B</fullName>
    </submittedName>
</protein>
<feature type="transmembrane region" description="Helical" evidence="7">
    <location>
        <begin position="227"/>
        <end position="246"/>
    </location>
</feature>
<gene>
    <name evidence="9" type="ORF">Lrub_1904</name>
</gene>
<feature type="transmembrane region" description="Helical" evidence="7">
    <location>
        <begin position="203"/>
        <end position="221"/>
    </location>
</feature>
<comment type="caution">
    <text evidence="9">The sequence shown here is derived from an EMBL/GenBank/DDBJ whole genome shotgun (WGS) entry which is preliminary data.</text>
</comment>
<dbReference type="SUPFAM" id="SSF103473">
    <property type="entry name" value="MFS general substrate transporter"/>
    <property type="match status" value="1"/>
</dbReference>